<dbReference type="InterPro" id="IPR043428">
    <property type="entry name" value="LivM-like"/>
</dbReference>
<feature type="transmembrane region" description="Helical" evidence="7">
    <location>
        <begin position="113"/>
        <end position="136"/>
    </location>
</feature>
<evidence type="ECO:0000313" key="9">
    <source>
        <dbReference type="EMBL" id="SDQ23275.1"/>
    </source>
</evidence>
<dbReference type="EMBL" id="FNKQ01000001">
    <property type="protein sequence ID" value="SDQ23275.1"/>
    <property type="molecule type" value="Genomic_DNA"/>
</dbReference>
<feature type="region of interest" description="Disordered" evidence="6">
    <location>
        <begin position="421"/>
        <end position="456"/>
    </location>
</feature>
<organism evidence="9 10">
    <name type="scientific">Halopelagius longus</name>
    <dbReference type="NCBI Taxonomy" id="1236180"/>
    <lineage>
        <taxon>Archaea</taxon>
        <taxon>Methanobacteriati</taxon>
        <taxon>Methanobacteriota</taxon>
        <taxon>Stenosarchaea group</taxon>
        <taxon>Halobacteria</taxon>
        <taxon>Halobacteriales</taxon>
        <taxon>Haloferacaceae</taxon>
    </lineage>
</organism>
<comment type="subcellular location">
    <subcellularLocation>
        <location evidence="1">Cell membrane</location>
        <topology evidence="1">Multi-pass membrane protein</topology>
    </subcellularLocation>
</comment>
<evidence type="ECO:0000256" key="5">
    <source>
        <dbReference type="ARBA" id="ARBA00023136"/>
    </source>
</evidence>
<reference evidence="8 11" key="3">
    <citation type="submission" date="2018-07" db="EMBL/GenBank/DDBJ databases">
        <title>Genome sequence of extremly halophilic archaeon Halopelagius longus strain BC12-B1.</title>
        <authorList>
            <person name="Zhang X."/>
        </authorList>
    </citation>
    <scope>NUCLEOTIDE SEQUENCE [LARGE SCALE GENOMIC DNA]</scope>
    <source>
        <strain evidence="8 11">BC12-B1</strain>
    </source>
</reference>
<feature type="transmembrane region" description="Helical" evidence="7">
    <location>
        <begin position="279"/>
        <end position="299"/>
    </location>
</feature>
<dbReference type="CDD" id="cd06581">
    <property type="entry name" value="TM_PBP1_LivM_like"/>
    <property type="match status" value="1"/>
</dbReference>
<evidence type="ECO:0000256" key="3">
    <source>
        <dbReference type="ARBA" id="ARBA00022692"/>
    </source>
</evidence>
<reference evidence="10" key="1">
    <citation type="submission" date="2016-10" db="EMBL/GenBank/DDBJ databases">
        <authorList>
            <person name="Varghese N."/>
            <person name="Submissions S."/>
        </authorList>
    </citation>
    <scope>NUCLEOTIDE SEQUENCE [LARGE SCALE GENOMIC DNA]</scope>
    <source>
        <strain evidence="10">CGMCC 1.12397</strain>
    </source>
</reference>
<feature type="compositionally biased region" description="Polar residues" evidence="6">
    <location>
        <begin position="421"/>
        <end position="432"/>
    </location>
</feature>
<sequence length="456" mass="48399">MSVAEDFTDRVPGGDAGLILASLAVVYAAYVAVGLALGYSLRGQLNTIAVLTFYIGVFAMLSLALNLHWGYTGLFNIGIVGFMAVGVYVMALVSKPVYEAGGAAQVGGLGLPLVVGIVAGMLAAALLGLVVALPALRLRADYLAIVTIAMSEIVRFSFLSSEFQQFQLFGNRVGFGGGSGLILNYTGPIRAFFSLFGLWDAYLGFVGAFGSSLEMNNPKPVVDGLVYGAVLLVMVAGYYWLLKRTGESPFGRVLKAIREDEDVANSLGKDTNEFKIKSFMLGCALMGLAGIFWLMTQGAVTPNFFRPRVTFFVWIALIIGGAGSNTGSVLGGAIFAAVLYQGPRYFKNLVDTVLPNANAPNGFGPAVAPLVSNLDPLPFVLYTIDSIRQLQLVIMGLVLIWLMHNRPEGLLGHRKETAASISLSRPETSRTAVSDGGVADEGTARRTEFDGGESDE</sequence>
<dbReference type="Proteomes" id="UP000199289">
    <property type="component" value="Unassembled WGS sequence"/>
</dbReference>
<keyword evidence="11" id="KW-1185">Reference proteome</keyword>
<evidence type="ECO:0000313" key="8">
    <source>
        <dbReference type="EMBL" id="RDI72866.1"/>
    </source>
</evidence>
<dbReference type="InterPro" id="IPR001851">
    <property type="entry name" value="ABC_transp_permease"/>
</dbReference>
<dbReference type="GO" id="GO:0015658">
    <property type="term" value="F:branched-chain amino acid transmembrane transporter activity"/>
    <property type="evidence" value="ECO:0007669"/>
    <property type="project" value="InterPro"/>
</dbReference>
<feature type="transmembrane region" description="Helical" evidence="7">
    <location>
        <begin position="73"/>
        <end position="93"/>
    </location>
</feature>
<proteinExistence type="predicted"/>
<dbReference type="EMBL" id="QQST01000001">
    <property type="protein sequence ID" value="RDI72866.1"/>
    <property type="molecule type" value="Genomic_DNA"/>
</dbReference>
<dbReference type="Proteomes" id="UP000255421">
    <property type="component" value="Unassembled WGS sequence"/>
</dbReference>
<feature type="transmembrane region" description="Helical" evidence="7">
    <location>
        <begin position="311"/>
        <end position="340"/>
    </location>
</feature>
<dbReference type="AlphaFoldDB" id="A0A1H0Z765"/>
<name>A0A1H0Z765_9EURY</name>
<feature type="transmembrane region" description="Helical" evidence="7">
    <location>
        <begin position="225"/>
        <end position="242"/>
    </location>
</feature>
<dbReference type="RefSeq" id="WP_092533916.1">
    <property type="nucleotide sequence ID" value="NZ_FNKQ01000001.1"/>
</dbReference>
<evidence type="ECO:0000313" key="10">
    <source>
        <dbReference type="Proteomes" id="UP000199289"/>
    </source>
</evidence>
<dbReference type="PANTHER" id="PTHR30482:SF10">
    <property type="entry name" value="HIGH-AFFINITY BRANCHED-CHAIN AMINO ACID TRANSPORT PROTEIN BRAE"/>
    <property type="match status" value="1"/>
</dbReference>
<dbReference type="PANTHER" id="PTHR30482">
    <property type="entry name" value="HIGH-AFFINITY BRANCHED-CHAIN AMINO ACID TRANSPORT SYSTEM PERMEASE"/>
    <property type="match status" value="1"/>
</dbReference>
<evidence type="ECO:0000256" key="2">
    <source>
        <dbReference type="ARBA" id="ARBA00022475"/>
    </source>
</evidence>
<keyword evidence="5 7" id="KW-0472">Membrane</keyword>
<evidence type="ECO:0000256" key="7">
    <source>
        <dbReference type="SAM" id="Phobius"/>
    </source>
</evidence>
<feature type="transmembrane region" description="Helical" evidence="7">
    <location>
        <begin position="16"/>
        <end position="41"/>
    </location>
</feature>
<protein>
    <submittedName>
        <fullName evidence="8">Branched-chain amino acid ABC transporter permease</fullName>
    </submittedName>
    <submittedName>
        <fullName evidence="9">Branched-chain amino acid transport system permease protein</fullName>
    </submittedName>
</protein>
<evidence type="ECO:0000313" key="11">
    <source>
        <dbReference type="Proteomes" id="UP000255421"/>
    </source>
</evidence>
<gene>
    <name evidence="8" type="ORF">DWB78_14660</name>
    <name evidence="9" type="ORF">SAMN05216278_1055</name>
</gene>
<feature type="transmembrane region" description="Helical" evidence="7">
    <location>
        <begin position="48"/>
        <end position="67"/>
    </location>
</feature>
<dbReference type="OrthoDB" id="239932at2157"/>
<reference evidence="9" key="2">
    <citation type="submission" date="2016-10" db="EMBL/GenBank/DDBJ databases">
        <authorList>
            <person name="de Groot N.N."/>
        </authorList>
    </citation>
    <scope>NUCLEOTIDE SEQUENCE [LARGE SCALE GENOMIC DNA]</scope>
    <source>
        <strain evidence="9">CGMCC 1.12397</strain>
    </source>
</reference>
<dbReference type="Pfam" id="PF02653">
    <property type="entry name" value="BPD_transp_2"/>
    <property type="match status" value="1"/>
</dbReference>
<keyword evidence="2" id="KW-1003">Cell membrane</keyword>
<dbReference type="GO" id="GO:0005886">
    <property type="term" value="C:plasma membrane"/>
    <property type="evidence" value="ECO:0007669"/>
    <property type="project" value="UniProtKB-SubCell"/>
</dbReference>
<accession>A0A1H0Z765</accession>
<keyword evidence="3 7" id="KW-0812">Transmembrane</keyword>
<evidence type="ECO:0000256" key="4">
    <source>
        <dbReference type="ARBA" id="ARBA00022989"/>
    </source>
</evidence>
<keyword evidence="4 7" id="KW-1133">Transmembrane helix</keyword>
<feature type="transmembrane region" description="Helical" evidence="7">
    <location>
        <begin position="191"/>
        <end position="213"/>
    </location>
</feature>
<evidence type="ECO:0000256" key="1">
    <source>
        <dbReference type="ARBA" id="ARBA00004651"/>
    </source>
</evidence>
<evidence type="ECO:0000256" key="6">
    <source>
        <dbReference type="SAM" id="MobiDB-lite"/>
    </source>
</evidence>